<evidence type="ECO:0000313" key="2">
    <source>
        <dbReference type="EMBL" id="MBO8444892.1"/>
    </source>
</evidence>
<dbReference type="AlphaFoldDB" id="A0A9D9ECT7"/>
<feature type="chain" id="PRO_5039501434" description="Lipoprotein" evidence="1">
    <location>
        <begin position="27"/>
        <end position="634"/>
    </location>
</feature>
<dbReference type="EMBL" id="JADIMO010000047">
    <property type="protein sequence ID" value="MBO8444892.1"/>
    <property type="molecule type" value="Genomic_DNA"/>
</dbReference>
<accession>A0A9D9ECT7</accession>
<protein>
    <recommendedName>
        <fullName evidence="4">Lipoprotein</fullName>
    </recommendedName>
</protein>
<comment type="caution">
    <text evidence="2">The sequence shown here is derived from an EMBL/GenBank/DDBJ whole genome shotgun (WGS) entry which is preliminary data.</text>
</comment>
<evidence type="ECO:0000313" key="3">
    <source>
        <dbReference type="Proteomes" id="UP000823619"/>
    </source>
</evidence>
<evidence type="ECO:0000256" key="1">
    <source>
        <dbReference type="SAM" id="SignalP"/>
    </source>
</evidence>
<sequence>MKRFNQSGLSVLSAAFVLLAAGGLWSCTKPGTGENTEPGTEPVSLTDQIQYDGGTAIDIQSAIYEVADGLYSFYLSPTSGITTVEGMTGADDYLKVVLSDPKGTVDISSDDFEIEYRDIHVMPQTMNDVASCQLSADLVTDSRLNLYVDVTMDSGKKLLARYNNTCNVAEVVIPPLSNQYEYNGERTSIGSVVAWYNPSAGNTVYHFYEQEGISAPSEENPAGMTFTVDDGRTFPVTLSTVNPESVAIRCGDFANTSYTEGTADMQISDGQMTLSISAQEGDDVLNVEYSGAFVSGYDLSAGISMTSSGSVTEGTPAALFRYTDATRTRLVIGDAAEASAVADVMSGNFAVQVDLAETQLGTTIDLSENSDIVSVSLYDYNAYTASSAVSSGTVSTKTLSDGGLYYSFDITFDNGYSVSGEWTGTTTAFTELVDLTPVEPVVPKLIITSSDGSVLYERDIVRLEVRKENDYSLRGGTPDYGGATFDAYFIYFRTDTDKNSLESTLFTPLLMLPTSIVSTGNHDLADGTNWNFKYQGHTGLLSRSEFLENYTSGTYEYYNCPYNVSVSVSVENKIWDIVFTMTDRGMFGTKNMWSEPQEGGSGNILTIKWSGGATNYTGSKDNDMSDDEYMYIVE</sequence>
<dbReference type="Proteomes" id="UP000823619">
    <property type="component" value="Unassembled WGS sequence"/>
</dbReference>
<keyword evidence="1" id="KW-0732">Signal</keyword>
<organism evidence="2 3">
    <name type="scientific">Candidatus Cryptobacteroides merdavium</name>
    <dbReference type="NCBI Taxonomy" id="2840769"/>
    <lineage>
        <taxon>Bacteria</taxon>
        <taxon>Pseudomonadati</taxon>
        <taxon>Bacteroidota</taxon>
        <taxon>Bacteroidia</taxon>
        <taxon>Bacteroidales</taxon>
        <taxon>Candidatus Cryptobacteroides</taxon>
    </lineage>
</organism>
<name>A0A9D9ECT7_9BACT</name>
<evidence type="ECO:0008006" key="4">
    <source>
        <dbReference type="Google" id="ProtNLM"/>
    </source>
</evidence>
<reference evidence="2" key="2">
    <citation type="journal article" date="2021" name="PeerJ">
        <title>Extensive microbial diversity within the chicken gut microbiome revealed by metagenomics and culture.</title>
        <authorList>
            <person name="Gilroy R."/>
            <person name="Ravi A."/>
            <person name="Getino M."/>
            <person name="Pursley I."/>
            <person name="Horton D.L."/>
            <person name="Alikhan N.F."/>
            <person name="Baker D."/>
            <person name="Gharbi K."/>
            <person name="Hall N."/>
            <person name="Watson M."/>
            <person name="Adriaenssens E.M."/>
            <person name="Foster-Nyarko E."/>
            <person name="Jarju S."/>
            <person name="Secka A."/>
            <person name="Antonio M."/>
            <person name="Oren A."/>
            <person name="Chaudhuri R.R."/>
            <person name="La Ragione R."/>
            <person name="Hildebrand F."/>
            <person name="Pallen M.J."/>
        </authorList>
    </citation>
    <scope>NUCLEOTIDE SEQUENCE</scope>
    <source>
        <strain evidence="2">D5-748</strain>
    </source>
</reference>
<proteinExistence type="predicted"/>
<feature type="signal peptide" evidence="1">
    <location>
        <begin position="1"/>
        <end position="26"/>
    </location>
</feature>
<reference evidence="2" key="1">
    <citation type="submission" date="2020-10" db="EMBL/GenBank/DDBJ databases">
        <authorList>
            <person name="Gilroy R."/>
        </authorList>
    </citation>
    <scope>NUCLEOTIDE SEQUENCE</scope>
    <source>
        <strain evidence="2">D5-748</strain>
    </source>
</reference>
<gene>
    <name evidence="2" type="ORF">IAC23_04240</name>
</gene>